<reference evidence="1 2" key="1">
    <citation type="submission" date="2019-07" db="EMBL/GenBank/DDBJ databases">
        <title>Flavobacterium sp. nov., isolated from glacier ice.</title>
        <authorList>
            <person name="Liu Q."/>
            <person name="Xin Y.-H."/>
        </authorList>
    </citation>
    <scope>NUCLEOTIDE SEQUENCE [LARGE SCALE GENOMIC DNA]</scope>
    <source>
        <strain evidence="1 2">ZT4R6</strain>
    </source>
</reference>
<accession>A0A552UUR1</accession>
<dbReference type="OrthoDB" id="961510at2"/>
<sequence length="75" mass="9014">MKIYEFLILDEESRYQIVFDKGVHIALYSSSKYIYHLYALDNFYVEILYDPITLMITGHLPFKHGIHLEKYLPDK</sequence>
<dbReference type="AlphaFoldDB" id="A0A552UUR1"/>
<gene>
    <name evidence="1" type="ORF">FMM05_19375</name>
</gene>
<dbReference type="Proteomes" id="UP000320643">
    <property type="component" value="Unassembled WGS sequence"/>
</dbReference>
<protein>
    <submittedName>
        <fullName evidence="1">Uncharacterized protein</fullName>
    </submittedName>
</protein>
<evidence type="ECO:0000313" key="2">
    <source>
        <dbReference type="Proteomes" id="UP000320643"/>
    </source>
</evidence>
<comment type="caution">
    <text evidence="1">The sequence shown here is derived from an EMBL/GenBank/DDBJ whole genome shotgun (WGS) entry which is preliminary data.</text>
</comment>
<dbReference type="RefSeq" id="WP_143375082.1">
    <property type="nucleotide sequence ID" value="NZ_VJVZ01000016.1"/>
</dbReference>
<evidence type="ECO:0000313" key="1">
    <source>
        <dbReference type="EMBL" id="TRW21952.1"/>
    </source>
</evidence>
<keyword evidence="2" id="KW-1185">Reference proteome</keyword>
<name>A0A552UUR1_9FLAO</name>
<proteinExistence type="predicted"/>
<organism evidence="1 2">
    <name type="scientific">Flavobacterium zepuense</name>
    <dbReference type="NCBI Taxonomy" id="2593302"/>
    <lineage>
        <taxon>Bacteria</taxon>
        <taxon>Pseudomonadati</taxon>
        <taxon>Bacteroidota</taxon>
        <taxon>Flavobacteriia</taxon>
        <taxon>Flavobacteriales</taxon>
        <taxon>Flavobacteriaceae</taxon>
        <taxon>Flavobacterium</taxon>
    </lineage>
</organism>
<dbReference type="EMBL" id="VJVZ01000016">
    <property type="protein sequence ID" value="TRW21952.1"/>
    <property type="molecule type" value="Genomic_DNA"/>
</dbReference>